<dbReference type="InterPro" id="IPR001173">
    <property type="entry name" value="Glyco_trans_2-like"/>
</dbReference>
<dbReference type="SUPFAM" id="SSF53448">
    <property type="entry name" value="Nucleotide-diphospho-sugar transferases"/>
    <property type="match status" value="1"/>
</dbReference>
<keyword evidence="4" id="KW-1133">Transmembrane helix</keyword>
<comment type="similarity">
    <text evidence="1">Belongs to the glycosyltransferase 2 family.</text>
</comment>
<feature type="transmembrane region" description="Helical" evidence="4">
    <location>
        <begin position="297"/>
        <end position="316"/>
    </location>
</feature>
<organism evidence="6">
    <name type="scientific">Streptococcus suis</name>
    <dbReference type="NCBI Taxonomy" id="1307"/>
    <lineage>
        <taxon>Bacteria</taxon>
        <taxon>Bacillati</taxon>
        <taxon>Bacillota</taxon>
        <taxon>Bacilli</taxon>
        <taxon>Lactobacillales</taxon>
        <taxon>Streptococcaceae</taxon>
        <taxon>Streptococcus</taxon>
    </lineage>
</organism>
<protein>
    <submittedName>
        <fullName evidence="6">Glycosyltransferase</fullName>
    </submittedName>
</protein>
<evidence type="ECO:0000256" key="1">
    <source>
        <dbReference type="ARBA" id="ARBA00006739"/>
    </source>
</evidence>
<proteinExistence type="inferred from homology"/>
<dbReference type="PANTHER" id="PTHR43630">
    <property type="entry name" value="POLY-BETA-1,6-N-ACETYL-D-GLUCOSAMINE SYNTHASE"/>
    <property type="match status" value="1"/>
</dbReference>
<dbReference type="GO" id="GO:0016757">
    <property type="term" value="F:glycosyltransferase activity"/>
    <property type="evidence" value="ECO:0007669"/>
    <property type="project" value="UniProtKB-KW"/>
</dbReference>
<dbReference type="EMBL" id="KU665270">
    <property type="protein sequence ID" value="AOP02847.1"/>
    <property type="molecule type" value="Genomic_DNA"/>
</dbReference>
<feature type="transmembrane region" description="Helical" evidence="4">
    <location>
        <begin position="322"/>
        <end position="340"/>
    </location>
</feature>
<feature type="transmembrane region" description="Helical" evidence="4">
    <location>
        <begin position="352"/>
        <end position="371"/>
    </location>
</feature>
<dbReference type="PANTHER" id="PTHR43630:SF1">
    <property type="entry name" value="POLY-BETA-1,6-N-ACETYL-D-GLUCOSAMINE SYNTHASE"/>
    <property type="match status" value="1"/>
</dbReference>
<dbReference type="Gene3D" id="3.90.550.10">
    <property type="entry name" value="Spore Coat Polysaccharide Biosynthesis Protein SpsA, Chain A"/>
    <property type="match status" value="1"/>
</dbReference>
<keyword evidence="2" id="KW-0328">Glycosyltransferase</keyword>
<feature type="domain" description="Glycosyltransferase 2-like" evidence="5">
    <location>
        <begin position="48"/>
        <end position="185"/>
    </location>
</feature>
<evidence type="ECO:0000256" key="3">
    <source>
        <dbReference type="ARBA" id="ARBA00022679"/>
    </source>
</evidence>
<evidence type="ECO:0000313" key="6">
    <source>
        <dbReference type="EMBL" id="AOP02847.1"/>
    </source>
</evidence>
<accession>A0A1C9IEW0</accession>
<evidence type="ECO:0000256" key="4">
    <source>
        <dbReference type="SAM" id="Phobius"/>
    </source>
</evidence>
<evidence type="ECO:0000256" key="2">
    <source>
        <dbReference type="ARBA" id="ARBA00022676"/>
    </source>
</evidence>
<name>A0A1C9IEW0_STRSU</name>
<keyword evidence="3 6" id="KW-0808">Transferase</keyword>
<dbReference type="InterPro" id="IPR029044">
    <property type="entry name" value="Nucleotide-diphossugar_trans"/>
</dbReference>
<reference evidence="6" key="1">
    <citation type="journal article" date="2016" name="Appl. Environ. Microbiol.">
        <title>Novel capsular polysaccharide Loci and new diagnostic tools for high-throughput capsular gene typing in Streptococcus suis.</title>
        <authorList>
            <person name="Zheng H."/>
            <person name="Bai X."/>
            <person name="Xu J."/>
        </authorList>
    </citation>
    <scope>NUCLEOTIDE SEQUENCE</scope>
    <source>
        <strain evidence="6">YS394</strain>
    </source>
</reference>
<dbReference type="Pfam" id="PF00535">
    <property type="entry name" value="Glycos_transf_2"/>
    <property type="match status" value="1"/>
</dbReference>
<feature type="transmembrane region" description="Helical" evidence="4">
    <location>
        <begin position="6"/>
        <end position="29"/>
    </location>
</feature>
<sequence length="383" mass="44300">MFIFKMFFWLSIFLIFWANIGYPLSILALDRVVKVTEDKRKSYEPTVTIMVVAHNEEKVIERKLKNLLAVDYPSSKLKILVTSDNSTDDTNEIVSRFSKEFSQITLYKVKKRLGKTNAQNEAAKLVDSEILIMTDANAMIKSDAIKELVSSFTENVSYVTGKLVYSNFNDSQTSYTENTYWDLDTRIREIESNIQTITAGNGALYAIRTKDYVNFDPVMSHDSSMPLYFNLNGNRAIANHNAIAYEKAGEDDKDEFNRKVRMARITLKFILPSIRILNVFKYKWFTYFYLGHRTSRYLLWFNHILALITSGILSSYGVVYSFVFIIQVVVYLLVLCKFIFNLDCKILNFVSYYCMSILAQFIGVSKTILGLNKPFWEKAESTR</sequence>
<dbReference type="AlphaFoldDB" id="A0A1C9IEW0"/>
<gene>
    <name evidence="6" type="primary">cpsJ</name>
    <name evidence="6" type="ORF">YS394-orf10</name>
</gene>
<evidence type="ECO:0000259" key="5">
    <source>
        <dbReference type="Pfam" id="PF00535"/>
    </source>
</evidence>
<keyword evidence="4" id="KW-0812">Transmembrane</keyword>
<keyword evidence="4" id="KW-0472">Membrane</keyword>